<gene>
    <name evidence="1" type="ORF">BDM02DRAFT_3116010</name>
</gene>
<dbReference type="Proteomes" id="UP000886501">
    <property type="component" value="Unassembled WGS sequence"/>
</dbReference>
<dbReference type="EMBL" id="MU118020">
    <property type="protein sequence ID" value="KAF9648072.1"/>
    <property type="molecule type" value="Genomic_DNA"/>
</dbReference>
<name>A0ACB6ZER2_THEGA</name>
<reference evidence="1" key="1">
    <citation type="submission" date="2019-10" db="EMBL/GenBank/DDBJ databases">
        <authorList>
            <consortium name="DOE Joint Genome Institute"/>
            <person name="Kuo A."/>
            <person name="Miyauchi S."/>
            <person name="Kiss E."/>
            <person name="Drula E."/>
            <person name="Kohler A."/>
            <person name="Sanchez-Garcia M."/>
            <person name="Andreopoulos B."/>
            <person name="Barry K.W."/>
            <person name="Bonito G."/>
            <person name="Buee M."/>
            <person name="Carver A."/>
            <person name="Chen C."/>
            <person name="Cichocki N."/>
            <person name="Clum A."/>
            <person name="Culley D."/>
            <person name="Crous P.W."/>
            <person name="Fauchery L."/>
            <person name="Girlanda M."/>
            <person name="Hayes R."/>
            <person name="Keri Z."/>
            <person name="Labutti K."/>
            <person name="Lipzen A."/>
            <person name="Lombard V."/>
            <person name="Magnuson J."/>
            <person name="Maillard F."/>
            <person name="Morin E."/>
            <person name="Murat C."/>
            <person name="Nolan M."/>
            <person name="Ohm R."/>
            <person name="Pangilinan J."/>
            <person name="Pereira M."/>
            <person name="Perotto S."/>
            <person name="Peter M."/>
            <person name="Riley R."/>
            <person name="Sitrit Y."/>
            <person name="Stielow B."/>
            <person name="Szollosi G."/>
            <person name="Zifcakova L."/>
            <person name="Stursova M."/>
            <person name="Spatafora J.W."/>
            <person name="Tedersoo L."/>
            <person name="Vaario L.-M."/>
            <person name="Yamada A."/>
            <person name="Yan M."/>
            <person name="Wang P."/>
            <person name="Xu J."/>
            <person name="Bruns T."/>
            <person name="Baldrian P."/>
            <person name="Vilgalys R."/>
            <person name="Henrissat B."/>
            <person name="Grigoriev I.V."/>
            <person name="Hibbett D."/>
            <person name="Nagy L.G."/>
            <person name="Martin F.M."/>
        </authorList>
    </citation>
    <scope>NUCLEOTIDE SEQUENCE</scope>
    <source>
        <strain evidence="1">P2</strain>
    </source>
</reference>
<reference evidence="1" key="2">
    <citation type="journal article" date="2020" name="Nat. Commun.">
        <title>Large-scale genome sequencing of mycorrhizal fungi provides insights into the early evolution of symbiotic traits.</title>
        <authorList>
            <person name="Miyauchi S."/>
            <person name="Kiss E."/>
            <person name="Kuo A."/>
            <person name="Drula E."/>
            <person name="Kohler A."/>
            <person name="Sanchez-Garcia M."/>
            <person name="Morin E."/>
            <person name="Andreopoulos B."/>
            <person name="Barry K.W."/>
            <person name="Bonito G."/>
            <person name="Buee M."/>
            <person name="Carver A."/>
            <person name="Chen C."/>
            <person name="Cichocki N."/>
            <person name="Clum A."/>
            <person name="Culley D."/>
            <person name="Crous P.W."/>
            <person name="Fauchery L."/>
            <person name="Girlanda M."/>
            <person name="Hayes R.D."/>
            <person name="Keri Z."/>
            <person name="LaButti K."/>
            <person name="Lipzen A."/>
            <person name="Lombard V."/>
            <person name="Magnuson J."/>
            <person name="Maillard F."/>
            <person name="Murat C."/>
            <person name="Nolan M."/>
            <person name="Ohm R.A."/>
            <person name="Pangilinan J."/>
            <person name="Pereira M.F."/>
            <person name="Perotto S."/>
            <person name="Peter M."/>
            <person name="Pfister S."/>
            <person name="Riley R."/>
            <person name="Sitrit Y."/>
            <person name="Stielow J.B."/>
            <person name="Szollosi G."/>
            <person name="Zifcakova L."/>
            <person name="Stursova M."/>
            <person name="Spatafora J.W."/>
            <person name="Tedersoo L."/>
            <person name="Vaario L.M."/>
            <person name="Yamada A."/>
            <person name="Yan M."/>
            <person name="Wang P."/>
            <person name="Xu J."/>
            <person name="Bruns T."/>
            <person name="Baldrian P."/>
            <person name="Vilgalys R."/>
            <person name="Dunand C."/>
            <person name="Henrissat B."/>
            <person name="Grigoriev I.V."/>
            <person name="Hibbett D."/>
            <person name="Nagy L.G."/>
            <person name="Martin F.M."/>
        </authorList>
    </citation>
    <scope>NUCLEOTIDE SEQUENCE</scope>
    <source>
        <strain evidence="1">P2</strain>
    </source>
</reference>
<protein>
    <submittedName>
        <fullName evidence="1">Scramblase-domain-containing protein</fullName>
    </submittedName>
</protein>
<organism evidence="1 2">
    <name type="scientific">Thelephora ganbajun</name>
    <name type="common">Ganba fungus</name>
    <dbReference type="NCBI Taxonomy" id="370292"/>
    <lineage>
        <taxon>Eukaryota</taxon>
        <taxon>Fungi</taxon>
        <taxon>Dikarya</taxon>
        <taxon>Basidiomycota</taxon>
        <taxon>Agaricomycotina</taxon>
        <taxon>Agaricomycetes</taxon>
        <taxon>Thelephorales</taxon>
        <taxon>Thelephoraceae</taxon>
        <taxon>Thelephora</taxon>
    </lineage>
</organism>
<proteinExistence type="predicted"/>
<evidence type="ECO:0000313" key="1">
    <source>
        <dbReference type="EMBL" id="KAF9648072.1"/>
    </source>
</evidence>
<evidence type="ECO:0000313" key="2">
    <source>
        <dbReference type="Proteomes" id="UP000886501"/>
    </source>
</evidence>
<accession>A0ACB6ZER2</accession>
<comment type="caution">
    <text evidence="1">The sequence shown here is derived from an EMBL/GenBank/DDBJ whole genome shotgun (WGS) entry which is preliminary data.</text>
</comment>
<keyword evidence="2" id="KW-1185">Reference proteome</keyword>
<sequence>MFTTTVFRCSQQSLRPFAPTLYAIRRTYALSRFPQRSPGVGRRRQHVENDNYRNGTSGFRPTREEVPREDQPSSETSPLWQESARAANSDPAEGLRRLLMTHESLVVTRQIEMLNIFVGFEQTNKYAITTEDGEPLGYVAEEPRGLLSVFFRQIFRTHRPFRAIVMDNEGTPILWLRRPFSWINSRMFVQRLKDLSDRTPEKDEPVLDALAEVQQRWHLWRRRYDLFIRRGPKRILSLVSDPQPEPEAELYHQMAKIDERFLAWDFTLRDSHGKELASVSRAFRGFGREIFTDTGRYTIRFSPVERQVIANGMVYVTREEGRETSLDERALILATAVNIDFDYFSRHSEGGGMGMPFFWWGSSE</sequence>